<dbReference type="InterPro" id="IPR037066">
    <property type="entry name" value="Plug_dom_sf"/>
</dbReference>
<evidence type="ECO:0000256" key="6">
    <source>
        <dbReference type="ARBA" id="ARBA00023237"/>
    </source>
</evidence>
<organism evidence="10 11">
    <name type="scientific">Sediminibacterium roseum</name>
    <dbReference type="NCBI Taxonomy" id="1978412"/>
    <lineage>
        <taxon>Bacteria</taxon>
        <taxon>Pseudomonadati</taxon>
        <taxon>Bacteroidota</taxon>
        <taxon>Chitinophagia</taxon>
        <taxon>Chitinophagales</taxon>
        <taxon>Chitinophagaceae</taxon>
        <taxon>Sediminibacterium</taxon>
    </lineage>
</organism>
<dbReference type="Gene3D" id="2.40.170.20">
    <property type="entry name" value="TonB-dependent receptor, beta-barrel domain"/>
    <property type="match status" value="1"/>
</dbReference>
<evidence type="ECO:0000256" key="4">
    <source>
        <dbReference type="ARBA" id="ARBA00022692"/>
    </source>
</evidence>
<evidence type="ECO:0000256" key="5">
    <source>
        <dbReference type="ARBA" id="ARBA00023136"/>
    </source>
</evidence>
<evidence type="ECO:0000256" key="8">
    <source>
        <dbReference type="SAM" id="SignalP"/>
    </source>
</evidence>
<dbReference type="Gene3D" id="2.60.40.1120">
    <property type="entry name" value="Carboxypeptidase-like, regulatory domain"/>
    <property type="match status" value="1"/>
</dbReference>
<dbReference type="Pfam" id="PF07715">
    <property type="entry name" value="Plug"/>
    <property type="match status" value="1"/>
</dbReference>
<dbReference type="InterPro" id="IPR023996">
    <property type="entry name" value="TonB-dep_OMP_SusC/RagA"/>
</dbReference>
<dbReference type="InterPro" id="IPR036942">
    <property type="entry name" value="Beta-barrel_TonB_sf"/>
</dbReference>
<dbReference type="Proteomes" id="UP000753802">
    <property type="component" value="Unassembled WGS sequence"/>
</dbReference>
<gene>
    <name evidence="10" type="ORF">GWC95_16435</name>
</gene>
<dbReference type="InterPro" id="IPR012910">
    <property type="entry name" value="Plug_dom"/>
</dbReference>
<evidence type="ECO:0000259" key="9">
    <source>
        <dbReference type="Pfam" id="PF07715"/>
    </source>
</evidence>
<dbReference type="InterPro" id="IPR023997">
    <property type="entry name" value="TonB-dep_OMP_SusC/RagA_CS"/>
</dbReference>
<keyword evidence="8" id="KW-0732">Signal</keyword>
<dbReference type="RefSeq" id="WP_161819799.1">
    <property type="nucleotide sequence ID" value="NZ_JAACJS010000015.1"/>
</dbReference>
<dbReference type="InterPro" id="IPR039426">
    <property type="entry name" value="TonB-dep_rcpt-like"/>
</dbReference>
<keyword evidence="2 7" id="KW-0813">Transport</keyword>
<comment type="caution">
    <text evidence="10">The sequence shown here is derived from an EMBL/GenBank/DDBJ whole genome shotgun (WGS) entry which is preliminary data.</text>
</comment>
<dbReference type="NCBIfam" id="TIGR04056">
    <property type="entry name" value="OMP_RagA_SusC"/>
    <property type="match status" value="1"/>
</dbReference>
<evidence type="ECO:0000256" key="7">
    <source>
        <dbReference type="PROSITE-ProRule" id="PRU01360"/>
    </source>
</evidence>
<keyword evidence="3 7" id="KW-1134">Transmembrane beta strand</keyword>
<feature type="signal peptide" evidence="8">
    <location>
        <begin position="1"/>
        <end position="21"/>
    </location>
</feature>
<feature type="domain" description="TonB-dependent receptor plug" evidence="9">
    <location>
        <begin position="119"/>
        <end position="226"/>
    </location>
</feature>
<comment type="subcellular location">
    <subcellularLocation>
        <location evidence="1 7">Cell outer membrane</location>
        <topology evidence="1 7">Multi-pass membrane protein</topology>
    </subcellularLocation>
</comment>
<feature type="chain" id="PRO_5046560642" evidence="8">
    <location>
        <begin position="22"/>
        <end position="1086"/>
    </location>
</feature>
<keyword evidence="6 7" id="KW-0998">Cell outer membrane</keyword>
<evidence type="ECO:0000313" key="10">
    <source>
        <dbReference type="EMBL" id="NCI51518.1"/>
    </source>
</evidence>
<dbReference type="EMBL" id="JAACJS010000015">
    <property type="protein sequence ID" value="NCI51518.1"/>
    <property type="molecule type" value="Genomic_DNA"/>
</dbReference>
<keyword evidence="11" id="KW-1185">Reference proteome</keyword>
<reference evidence="10 11" key="1">
    <citation type="submission" date="2020-01" db="EMBL/GenBank/DDBJ databases">
        <title>Genome analysis.</title>
        <authorList>
            <person name="Wu S."/>
            <person name="Wang G."/>
        </authorList>
    </citation>
    <scope>NUCLEOTIDE SEQUENCE [LARGE SCALE GENOMIC DNA]</scope>
    <source>
        <strain evidence="10 11">SYL130</strain>
    </source>
</reference>
<dbReference type="Pfam" id="PF13715">
    <property type="entry name" value="CarbopepD_reg_2"/>
    <property type="match status" value="1"/>
</dbReference>
<evidence type="ECO:0000256" key="3">
    <source>
        <dbReference type="ARBA" id="ARBA00022452"/>
    </source>
</evidence>
<evidence type="ECO:0000256" key="1">
    <source>
        <dbReference type="ARBA" id="ARBA00004571"/>
    </source>
</evidence>
<dbReference type="SUPFAM" id="SSF56935">
    <property type="entry name" value="Porins"/>
    <property type="match status" value="1"/>
</dbReference>
<accession>A0ABX0A272</accession>
<evidence type="ECO:0000313" key="11">
    <source>
        <dbReference type="Proteomes" id="UP000753802"/>
    </source>
</evidence>
<keyword evidence="4 7" id="KW-0812">Transmembrane</keyword>
<dbReference type="PROSITE" id="PS52016">
    <property type="entry name" value="TONB_DEPENDENT_REC_3"/>
    <property type="match status" value="1"/>
</dbReference>
<protein>
    <submittedName>
        <fullName evidence="10">SusC/RagA family TonB-linked outer membrane protein</fullName>
    </submittedName>
</protein>
<evidence type="ECO:0000256" key="2">
    <source>
        <dbReference type="ARBA" id="ARBA00022448"/>
    </source>
</evidence>
<proteinExistence type="inferred from homology"/>
<comment type="similarity">
    <text evidence="7">Belongs to the TonB-dependent receptor family.</text>
</comment>
<sequence length="1086" mass="118362">MKKIVSTLLVAMLCFVLGATAQTTRTVSGKVTDEKGDAIPFASVVVKGGSRSGASADAFGVFSVKVKRGDVIEISAVGFQTTSITYADQNSLGISLKTGDNTLLKEVVITSAFETKRSARSTSASAPTISGDQLNTVRTLNVNNALAGKVPGVQVRSQATGKLGQDNAIRLRGENSLGSSSGAIYVVNGTIVASAQDINPDDIESISVLQGPSASALFGTQGGNGAIVITTKKAKRNERGIGVTVNSASSFESVARLPEYQNSYAGGSSPTMATFNYNAATMPSYWAPLAGKQYHDYTTDESWGPAITGQEYIPWYAWYPGTQYTGKTASLTPQPNNIREFYKTAANLNNNVVFSKATEGVSTRISYSNINQTGLVPNTRLNKNTLTTSTSVDLNSHFVMNLNLNYVTQTVFGDFSDGYGNNVTGSFNSWFHRDLEMSKLIELSEIRDPYGNIGSWNKPNPTSYGTTLASQQNFFKANYWYNSFTYQKYLNNRSRKDRLYGDFSVTYKINNDLSVRALYRKNQNTTYVENITPSILQSSGYQTGLAASYSTSNSFSNQEHWEGLVTYNKRFNDFSVSGNTGFDFYNAYQNGVNAATAGGLNVENLYSLQNSKNAITYGNTRSAEKFRALFVTANVGYKNLLFIDGTIRKDYSSTLPSANNSILSKSVGASFVFSDLLKTSVPWLNFGKLRASWGEIPQTLDPYQYPGFNYPLNANQYNGNFIMNTPDQVVDSSIKGSVNTAKEIGLDLRFWKNKLGLTFTYWDQTNKGFPLSAQTYAGTGFTSKLINAGEVRKNGIDITLNLRPLSSNDFQWEITGAFGKIIKNEIVSLSTDTTVKQITSSSPARFGVPGTGYLTPQMVHRVGMQWGQLMGNTEQTINGQPVLDANGFYVRNGTPQFLGSVIPEFTGGVQNTFSYKGFTLNVNIDFQKGGKFGSLSEAWMDYAGLSAATGALNDKGKSVRDAVASGGGVHVFGVDNTGKPVDYYVDGHDYFKQFADVSGIQFSKYVHDLSFIKLRELALSYDFNVKKLGLGKAIQSARLSFITNNLWLIYANTKAFDPSEINSTYGDSGGQYPSTRSYGINLRVGF</sequence>
<dbReference type="SUPFAM" id="SSF49464">
    <property type="entry name" value="Carboxypeptidase regulatory domain-like"/>
    <property type="match status" value="1"/>
</dbReference>
<keyword evidence="5 7" id="KW-0472">Membrane</keyword>
<dbReference type="InterPro" id="IPR008969">
    <property type="entry name" value="CarboxyPept-like_regulatory"/>
</dbReference>
<name>A0ABX0A272_9BACT</name>
<dbReference type="NCBIfam" id="TIGR04057">
    <property type="entry name" value="SusC_RagA_signa"/>
    <property type="match status" value="1"/>
</dbReference>
<dbReference type="Gene3D" id="2.170.130.10">
    <property type="entry name" value="TonB-dependent receptor, plug domain"/>
    <property type="match status" value="1"/>
</dbReference>